<sequence length="220" mass="24743">MVAAELISNVIVPLSPADNIQRGLARMNEFKVYQMPIVNDTQYLGVVTEEELLEIRDPEIRIADQPLALLNPFVYHDTHIYDVLRLMGQLQLCILPVLDAANGFLGTITERDLIKYTGELFSLQEPGGTIVLEISNRNNSLAHMSQVVEADNAQVLSSFVRAFPDSTKLEVTLKINKTELSGITASFERYDYEVKAVYNNTKIDNGSEDRFNSLMNYLNV</sequence>
<dbReference type="RefSeq" id="WP_188627817.1">
    <property type="nucleotide sequence ID" value="NZ_BMIL01000012.1"/>
</dbReference>
<feature type="domain" description="CBS" evidence="1">
    <location>
        <begin position="5"/>
        <end position="54"/>
    </location>
</feature>
<dbReference type="InterPro" id="IPR046342">
    <property type="entry name" value="CBS_dom_sf"/>
</dbReference>
<proteinExistence type="predicted"/>
<evidence type="ECO:0000313" key="3">
    <source>
        <dbReference type="Proteomes" id="UP000651668"/>
    </source>
</evidence>
<feature type="domain" description="CBS" evidence="1">
    <location>
        <begin position="73"/>
        <end position="116"/>
    </location>
</feature>
<dbReference type="CDD" id="cd17783">
    <property type="entry name" value="CBS_pair_bac"/>
    <property type="match status" value="1"/>
</dbReference>
<dbReference type="AlphaFoldDB" id="A0A916UII7"/>
<keyword evidence="3" id="KW-1185">Reference proteome</keyword>
<gene>
    <name evidence="2" type="ORF">GCM10011387_30640</name>
</gene>
<dbReference type="EMBL" id="BMIL01000012">
    <property type="protein sequence ID" value="GGC74838.1"/>
    <property type="molecule type" value="Genomic_DNA"/>
</dbReference>
<name>A0A916UII7_9SPHI</name>
<evidence type="ECO:0000313" key="2">
    <source>
        <dbReference type="EMBL" id="GGC74838.1"/>
    </source>
</evidence>
<dbReference type="Proteomes" id="UP000651668">
    <property type="component" value="Unassembled WGS sequence"/>
</dbReference>
<reference evidence="2" key="2">
    <citation type="submission" date="2020-09" db="EMBL/GenBank/DDBJ databases">
        <authorList>
            <person name="Sun Q."/>
            <person name="Zhou Y."/>
        </authorList>
    </citation>
    <scope>NUCLEOTIDE SEQUENCE</scope>
    <source>
        <strain evidence="2">CGMCC 1.15343</strain>
    </source>
</reference>
<dbReference type="InterPro" id="IPR000644">
    <property type="entry name" value="CBS_dom"/>
</dbReference>
<evidence type="ECO:0000259" key="1">
    <source>
        <dbReference type="Pfam" id="PF00571"/>
    </source>
</evidence>
<dbReference type="Pfam" id="PF00571">
    <property type="entry name" value="CBS"/>
    <property type="match status" value="2"/>
</dbReference>
<dbReference type="SUPFAM" id="SSF54631">
    <property type="entry name" value="CBS-domain pair"/>
    <property type="match status" value="1"/>
</dbReference>
<protein>
    <recommendedName>
        <fullName evidence="1">CBS domain-containing protein</fullName>
    </recommendedName>
</protein>
<dbReference type="Gene3D" id="3.10.580.10">
    <property type="entry name" value="CBS-domain"/>
    <property type="match status" value="1"/>
</dbReference>
<accession>A0A916UII7</accession>
<comment type="caution">
    <text evidence="2">The sequence shown here is derived from an EMBL/GenBank/DDBJ whole genome shotgun (WGS) entry which is preliminary data.</text>
</comment>
<organism evidence="2 3">
    <name type="scientific">Pedobacter quisquiliarum</name>
    <dbReference type="NCBI Taxonomy" id="1834438"/>
    <lineage>
        <taxon>Bacteria</taxon>
        <taxon>Pseudomonadati</taxon>
        <taxon>Bacteroidota</taxon>
        <taxon>Sphingobacteriia</taxon>
        <taxon>Sphingobacteriales</taxon>
        <taxon>Sphingobacteriaceae</taxon>
        <taxon>Pedobacter</taxon>
    </lineage>
</organism>
<reference evidence="2" key="1">
    <citation type="journal article" date="2014" name="Int. J. Syst. Evol. Microbiol.">
        <title>Complete genome sequence of Corynebacterium casei LMG S-19264T (=DSM 44701T), isolated from a smear-ripened cheese.</title>
        <authorList>
            <consortium name="US DOE Joint Genome Institute (JGI-PGF)"/>
            <person name="Walter F."/>
            <person name="Albersmeier A."/>
            <person name="Kalinowski J."/>
            <person name="Ruckert C."/>
        </authorList>
    </citation>
    <scope>NUCLEOTIDE SEQUENCE</scope>
    <source>
        <strain evidence="2">CGMCC 1.15343</strain>
    </source>
</reference>